<evidence type="ECO:0000313" key="3">
    <source>
        <dbReference type="Proteomes" id="UP000654471"/>
    </source>
</evidence>
<organism evidence="2 3">
    <name type="scientific">Streptomyces albospinus</name>
    <dbReference type="NCBI Taxonomy" id="285515"/>
    <lineage>
        <taxon>Bacteria</taxon>
        <taxon>Bacillati</taxon>
        <taxon>Actinomycetota</taxon>
        <taxon>Actinomycetes</taxon>
        <taxon>Kitasatosporales</taxon>
        <taxon>Streptomycetaceae</taxon>
        <taxon>Streptomyces</taxon>
    </lineage>
</organism>
<accession>A0ABQ2US19</accession>
<dbReference type="EMBL" id="BMRP01000002">
    <property type="protein sequence ID" value="GGU48417.1"/>
    <property type="molecule type" value="Genomic_DNA"/>
</dbReference>
<keyword evidence="3" id="KW-1185">Reference proteome</keyword>
<gene>
    <name evidence="2" type="ORF">GCM10010211_10800</name>
</gene>
<dbReference type="Proteomes" id="UP000654471">
    <property type="component" value="Unassembled WGS sequence"/>
</dbReference>
<name>A0ABQ2US19_9ACTN</name>
<feature type="region of interest" description="Disordered" evidence="1">
    <location>
        <begin position="1"/>
        <end position="35"/>
    </location>
</feature>
<evidence type="ECO:0000313" key="2">
    <source>
        <dbReference type="EMBL" id="GGU48417.1"/>
    </source>
</evidence>
<proteinExistence type="predicted"/>
<sequence length="70" mass="7661">MPHEPAANELSIVTDHLRDGPKPLLPTSGVKDHNWVPSRRDQAHTVVTRRVRLLSAEAVPAIAITTDPHA</sequence>
<protein>
    <submittedName>
        <fullName evidence="2">Uncharacterized protein</fullName>
    </submittedName>
</protein>
<comment type="caution">
    <text evidence="2">The sequence shown here is derived from an EMBL/GenBank/DDBJ whole genome shotgun (WGS) entry which is preliminary data.</text>
</comment>
<evidence type="ECO:0000256" key="1">
    <source>
        <dbReference type="SAM" id="MobiDB-lite"/>
    </source>
</evidence>
<reference evidence="3" key="1">
    <citation type="journal article" date="2019" name="Int. J. Syst. Evol. Microbiol.">
        <title>The Global Catalogue of Microorganisms (GCM) 10K type strain sequencing project: providing services to taxonomists for standard genome sequencing and annotation.</title>
        <authorList>
            <consortium name="The Broad Institute Genomics Platform"/>
            <consortium name="The Broad Institute Genome Sequencing Center for Infectious Disease"/>
            <person name="Wu L."/>
            <person name="Ma J."/>
        </authorList>
    </citation>
    <scope>NUCLEOTIDE SEQUENCE [LARGE SCALE GENOMIC DNA]</scope>
    <source>
        <strain evidence="3">JCM 3399</strain>
    </source>
</reference>